<feature type="binding site" evidence="10">
    <location>
        <position position="223"/>
    </location>
    <ligand>
        <name>Ca(2+)</name>
        <dbReference type="ChEBI" id="CHEBI:29108"/>
        <label>2</label>
    </ligand>
</feature>
<evidence type="ECO:0000256" key="2">
    <source>
        <dbReference type="ARBA" id="ARBA00022670"/>
    </source>
</evidence>
<keyword evidence="2" id="KW-0645">Protease</keyword>
<feature type="binding site" evidence="10">
    <location>
        <position position="195"/>
    </location>
    <ligand>
        <name>Zn(2+)</name>
        <dbReference type="ChEBI" id="CHEBI:29105"/>
        <label>1</label>
    </ligand>
</feature>
<feature type="binding site" evidence="10">
    <location>
        <position position="227"/>
    </location>
    <ligand>
        <name>Ca(2+)</name>
        <dbReference type="ChEBI" id="CHEBI:29108"/>
        <label>3</label>
    </ligand>
</feature>
<comment type="cofactor">
    <cofactor evidence="10">
        <name>Zn(2+)</name>
        <dbReference type="ChEBI" id="CHEBI:29105"/>
    </cofactor>
    <text evidence="10">Binds 2 Zn(2+) ions per subunit.</text>
</comment>
<sequence>MRRFLNVLLVTIFYCLVLFLKCFESLPVTNQVVLDHHSLVRLKQWGYISSDDSEVKSNTNPIQQLRLTHKLVDALKTFQRFAYLEPTGRLDNATREKMAAPRCGMPDVIPAEIKNRIKKRFAAQGSKWQNRVVTWQLENTNNDGLTVAQVREYMTRSLKKWSDAANIDFREIPPTPAGPQAPASQIRVQFGQGNHGDQFPFDGPSGTLAHAFFPLSNVGLSGDIHFDDAERYTILDPPRSSGLIKFYWVAVHELGHSLGLSHSELFGAIMYPFYTHFPGLEFNLTQDDILGIQSIYGEKSGAFGPSAPPSPFTTLGFVLVGSLIHWLLML</sequence>
<keyword evidence="4 12" id="KW-0732">Signal</keyword>
<feature type="chain" id="PRO_5029796076" description="Peptidase metallopeptidase domain-containing protein" evidence="12">
    <location>
        <begin position="23"/>
        <end position="330"/>
    </location>
</feature>
<dbReference type="PANTHER" id="PTHR10201:SF323">
    <property type="entry name" value="MATRIX METALLOPROTEINASE-21"/>
    <property type="match status" value="1"/>
</dbReference>
<dbReference type="AlphaFoldDB" id="A0A7M5WV55"/>
<dbReference type="InterPro" id="IPR033739">
    <property type="entry name" value="M10A_MMP"/>
</dbReference>
<dbReference type="Pfam" id="PF01471">
    <property type="entry name" value="PG_binding_1"/>
    <property type="match status" value="1"/>
</dbReference>
<keyword evidence="7" id="KW-0482">Metalloprotease</keyword>
<evidence type="ECO:0000256" key="8">
    <source>
        <dbReference type="ARBA" id="ARBA00023145"/>
    </source>
</evidence>
<dbReference type="PRINTS" id="PR00138">
    <property type="entry name" value="MATRIXIN"/>
</dbReference>
<dbReference type="InterPro" id="IPR021190">
    <property type="entry name" value="Pept_M10A"/>
</dbReference>
<feature type="binding site" evidence="10">
    <location>
        <position position="202"/>
    </location>
    <ligand>
        <name>Ca(2+)</name>
        <dbReference type="ChEBI" id="CHEBI:29108"/>
        <label>3</label>
    </ligand>
</feature>
<evidence type="ECO:0000256" key="3">
    <source>
        <dbReference type="ARBA" id="ARBA00022723"/>
    </source>
</evidence>
<dbReference type="SUPFAM" id="SSF47090">
    <property type="entry name" value="PGBD-like"/>
    <property type="match status" value="1"/>
</dbReference>
<feature type="short sequence motif" description="Cysteine switch" evidence="11">
    <location>
        <begin position="101"/>
        <end position="108"/>
    </location>
</feature>
<feature type="binding site" evidence="10">
    <location>
        <position position="225"/>
    </location>
    <ligand>
        <name>Zn(2+)</name>
        <dbReference type="ChEBI" id="CHEBI:29105"/>
        <label>1</label>
    </ligand>
</feature>
<evidence type="ECO:0000256" key="11">
    <source>
        <dbReference type="PIRSR" id="PIRSR621190-5"/>
    </source>
</evidence>
<feature type="binding site" evidence="10">
    <location>
        <position position="203"/>
    </location>
    <ligand>
        <name>Ca(2+)</name>
        <dbReference type="ChEBI" id="CHEBI:29108"/>
        <label>3</label>
    </ligand>
</feature>
<dbReference type="InterPro" id="IPR024079">
    <property type="entry name" value="MetalloPept_cat_dom_sf"/>
</dbReference>
<feature type="binding site" evidence="10">
    <location>
        <position position="143"/>
    </location>
    <ligand>
        <name>Ca(2+)</name>
        <dbReference type="ChEBI" id="CHEBI:29108"/>
        <label>1</label>
    </ligand>
</feature>
<keyword evidence="10" id="KW-0106">Calcium</keyword>
<feature type="binding site" evidence="10">
    <location>
        <position position="256"/>
    </location>
    <ligand>
        <name>Zn(2+)</name>
        <dbReference type="ChEBI" id="CHEBI:29105"/>
        <label>2</label>
        <note>catalytic</note>
    </ligand>
</feature>
<evidence type="ECO:0000256" key="9">
    <source>
        <dbReference type="PIRSR" id="PIRSR621190-1"/>
    </source>
</evidence>
<feature type="binding site" evidence="10">
    <location>
        <position position="228"/>
    </location>
    <ligand>
        <name>Ca(2+)</name>
        <dbReference type="ChEBI" id="CHEBI:29108"/>
        <label>1</label>
    </ligand>
</feature>
<dbReference type="GO" id="GO:0008270">
    <property type="term" value="F:zinc ion binding"/>
    <property type="evidence" value="ECO:0007669"/>
    <property type="project" value="InterPro"/>
</dbReference>
<organism evidence="14 15">
    <name type="scientific">Clytia hemisphaerica</name>
    <dbReference type="NCBI Taxonomy" id="252671"/>
    <lineage>
        <taxon>Eukaryota</taxon>
        <taxon>Metazoa</taxon>
        <taxon>Cnidaria</taxon>
        <taxon>Hydrozoa</taxon>
        <taxon>Hydroidolina</taxon>
        <taxon>Leptothecata</taxon>
        <taxon>Obeliida</taxon>
        <taxon>Clytiidae</taxon>
        <taxon>Clytia</taxon>
    </lineage>
</organism>
<evidence type="ECO:0000256" key="12">
    <source>
        <dbReference type="SAM" id="SignalP"/>
    </source>
</evidence>
<evidence type="ECO:0000256" key="4">
    <source>
        <dbReference type="ARBA" id="ARBA00022729"/>
    </source>
</evidence>
<dbReference type="GO" id="GO:0004222">
    <property type="term" value="F:metalloendopeptidase activity"/>
    <property type="evidence" value="ECO:0007669"/>
    <property type="project" value="InterPro"/>
</dbReference>
<dbReference type="Gene3D" id="3.40.390.10">
    <property type="entry name" value="Collagenase (Catalytic Domain)"/>
    <property type="match status" value="1"/>
</dbReference>
<dbReference type="InterPro" id="IPR006026">
    <property type="entry name" value="Peptidase_Metallo"/>
</dbReference>
<evidence type="ECO:0000313" key="15">
    <source>
        <dbReference type="Proteomes" id="UP000594262"/>
    </source>
</evidence>
<dbReference type="InterPro" id="IPR001818">
    <property type="entry name" value="Pept_M10_metallopeptidase"/>
</dbReference>
<evidence type="ECO:0000313" key="14">
    <source>
        <dbReference type="EnsemblMetazoa" id="CLYHEMP013604.2"/>
    </source>
</evidence>
<protein>
    <recommendedName>
        <fullName evidence="13">Peptidase metallopeptidase domain-containing protein</fullName>
    </recommendedName>
</protein>
<feature type="binding site" description="in inhibited form" evidence="10">
    <location>
        <position position="103"/>
    </location>
    <ligand>
        <name>Zn(2+)</name>
        <dbReference type="ChEBI" id="CHEBI:29105"/>
        <label>2</label>
        <note>catalytic</note>
    </ligand>
</feature>
<accession>A0A7M5WV55</accession>
<evidence type="ECO:0000256" key="7">
    <source>
        <dbReference type="ARBA" id="ARBA00023049"/>
    </source>
</evidence>
<dbReference type="EnsemblMetazoa" id="CLYHEMT013604.2">
    <property type="protein sequence ID" value="CLYHEMP013604.2"/>
    <property type="gene ID" value="CLYHEMG013604"/>
</dbReference>
<dbReference type="CDD" id="cd04278">
    <property type="entry name" value="ZnMc_MMP"/>
    <property type="match status" value="1"/>
</dbReference>
<dbReference type="GO" id="GO:0030574">
    <property type="term" value="P:collagen catabolic process"/>
    <property type="evidence" value="ECO:0007669"/>
    <property type="project" value="TreeGrafter"/>
</dbReference>
<evidence type="ECO:0000259" key="13">
    <source>
        <dbReference type="SMART" id="SM00235"/>
    </source>
</evidence>
<dbReference type="PANTHER" id="PTHR10201">
    <property type="entry name" value="MATRIX METALLOPROTEINASE"/>
    <property type="match status" value="1"/>
</dbReference>
<feature type="binding site" evidence="10">
    <location>
        <position position="210"/>
    </location>
    <ligand>
        <name>Zn(2+)</name>
        <dbReference type="ChEBI" id="CHEBI:29105"/>
        <label>1</label>
    </ligand>
</feature>
<dbReference type="PROSITE" id="PS00546">
    <property type="entry name" value="CYSTEINE_SWITCH"/>
    <property type="match status" value="1"/>
</dbReference>
<feature type="binding site" evidence="10">
    <location>
        <position position="270"/>
    </location>
    <ligand>
        <name>Zn(2+)</name>
        <dbReference type="ChEBI" id="CHEBI:29105"/>
        <label>2</label>
        <note>catalytic</note>
    </ligand>
</feature>
<proteinExistence type="inferred from homology"/>
<dbReference type="Pfam" id="PF00413">
    <property type="entry name" value="Peptidase_M10"/>
    <property type="match status" value="1"/>
</dbReference>
<dbReference type="SMART" id="SM00235">
    <property type="entry name" value="ZnMc"/>
    <property type="match status" value="1"/>
</dbReference>
<dbReference type="InterPro" id="IPR021158">
    <property type="entry name" value="Pept_M10A_Zn_BS"/>
</dbReference>
<keyword evidence="3 10" id="KW-0479">Metal-binding</keyword>
<feature type="signal peptide" evidence="12">
    <location>
        <begin position="1"/>
        <end position="22"/>
    </location>
</feature>
<feature type="binding site" evidence="10">
    <location>
        <position position="252"/>
    </location>
    <ligand>
        <name>Zn(2+)</name>
        <dbReference type="ChEBI" id="CHEBI:29105"/>
        <label>2</label>
        <note>catalytic</note>
    </ligand>
</feature>
<dbReference type="GO" id="GO:0006508">
    <property type="term" value="P:proteolysis"/>
    <property type="evidence" value="ECO:0007669"/>
    <property type="project" value="UniProtKB-KW"/>
</dbReference>
<name>A0A7M5WV55_9CNID</name>
<feature type="binding site" evidence="10">
    <location>
        <position position="230"/>
    </location>
    <ligand>
        <name>Ca(2+)</name>
        <dbReference type="ChEBI" id="CHEBI:29108"/>
        <label>3</label>
    </ligand>
</feature>
<keyword evidence="15" id="KW-1185">Reference proteome</keyword>
<evidence type="ECO:0000256" key="5">
    <source>
        <dbReference type="ARBA" id="ARBA00022801"/>
    </source>
</evidence>
<keyword evidence="6 10" id="KW-0862">Zinc</keyword>
<evidence type="ECO:0000256" key="6">
    <source>
        <dbReference type="ARBA" id="ARBA00022833"/>
    </source>
</evidence>
<keyword evidence="8" id="KW-0865">Zymogen</keyword>
<keyword evidence="5" id="KW-0378">Hydrolase</keyword>
<reference evidence="14" key="1">
    <citation type="submission" date="2021-01" db="UniProtKB">
        <authorList>
            <consortium name="EnsemblMetazoa"/>
        </authorList>
    </citation>
    <scope>IDENTIFICATION</scope>
</reference>
<dbReference type="OrthoDB" id="406838at2759"/>
<dbReference type="SUPFAM" id="SSF55486">
    <property type="entry name" value="Metalloproteases ('zincins'), catalytic domain"/>
    <property type="match status" value="1"/>
</dbReference>
<comment type="similarity">
    <text evidence="1">Belongs to the peptidase M10A family.</text>
</comment>
<dbReference type="InterPro" id="IPR002477">
    <property type="entry name" value="Peptidoglycan-bd-like"/>
</dbReference>
<feature type="active site" evidence="9">
    <location>
        <position position="253"/>
    </location>
</feature>
<feature type="binding site" evidence="10">
    <location>
        <position position="230"/>
    </location>
    <ligand>
        <name>Ca(2+)</name>
        <dbReference type="ChEBI" id="CHEBI:29108"/>
        <label>1</label>
    </ligand>
</feature>
<evidence type="ECO:0000256" key="1">
    <source>
        <dbReference type="ARBA" id="ARBA00010370"/>
    </source>
</evidence>
<feature type="binding site" evidence="10">
    <location>
        <position position="197"/>
    </location>
    <ligand>
        <name>Zn(2+)</name>
        <dbReference type="ChEBI" id="CHEBI:29105"/>
        <label>1</label>
    </ligand>
</feature>
<feature type="binding site" evidence="10">
    <location>
        <position position="205"/>
    </location>
    <ligand>
        <name>Ca(2+)</name>
        <dbReference type="ChEBI" id="CHEBI:29108"/>
        <label>3</label>
    </ligand>
</feature>
<comment type="cofactor">
    <cofactor evidence="10">
        <name>Ca(2+)</name>
        <dbReference type="ChEBI" id="CHEBI:29108"/>
    </cofactor>
    <text evidence="10">Can bind about 5 Ca(2+) ions per subunit.</text>
</comment>
<feature type="binding site" evidence="10">
    <location>
        <position position="262"/>
    </location>
    <ligand>
        <name>Zn(2+)</name>
        <dbReference type="ChEBI" id="CHEBI:29105"/>
        <label>2</label>
        <note>catalytic</note>
    </ligand>
</feature>
<feature type="domain" description="Peptidase metallopeptidase" evidence="13">
    <location>
        <begin position="124"/>
        <end position="298"/>
    </location>
</feature>
<dbReference type="Proteomes" id="UP000594262">
    <property type="component" value="Unplaced"/>
</dbReference>
<evidence type="ECO:0000256" key="10">
    <source>
        <dbReference type="PIRSR" id="PIRSR621190-2"/>
    </source>
</evidence>
<dbReference type="InterPro" id="IPR036365">
    <property type="entry name" value="PGBD-like_sf"/>
</dbReference>
<dbReference type="GO" id="GO:0031012">
    <property type="term" value="C:extracellular matrix"/>
    <property type="evidence" value="ECO:0007669"/>
    <property type="project" value="InterPro"/>
</dbReference>
<dbReference type="GO" id="GO:0030198">
    <property type="term" value="P:extracellular matrix organization"/>
    <property type="evidence" value="ECO:0007669"/>
    <property type="project" value="TreeGrafter"/>
</dbReference>